<dbReference type="InterPro" id="IPR050078">
    <property type="entry name" value="Ribosomal_L11_MeTrfase_PrmA"/>
</dbReference>
<dbReference type="GO" id="GO:0016279">
    <property type="term" value="F:protein-lysine N-methyltransferase activity"/>
    <property type="evidence" value="ECO:0007669"/>
    <property type="project" value="RHEA"/>
</dbReference>
<dbReference type="PANTHER" id="PTHR43648:SF1">
    <property type="entry name" value="ELECTRON TRANSFER FLAVOPROTEIN BETA SUBUNIT LYSINE METHYLTRANSFERASE"/>
    <property type="match status" value="1"/>
</dbReference>
<proteinExistence type="inferred from homology"/>
<evidence type="ECO:0000313" key="8">
    <source>
        <dbReference type="Proteomes" id="UP000199315"/>
    </source>
</evidence>
<keyword evidence="7" id="KW-0687">Ribonucleoprotein</keyword>
<evidence type="ECO:0000256" key="2">
    <source>
        <dbReference type="ARBA" id="ARBA00022490"/>
    </source>
</evidence>
<dbReference type="Gene3D" id="3.40.50.150">
    <property type="entry name" value="Vaccinia Virus protein VP39"/>
    <property type="match status" value="1"/>
</dbReference>
<evidence type="ECO:0000256" key="1">
    <source>
        <dbReference type="ARBA" id="ARBA00009741"/>
    </source>
</evidence>
<comment type="catalytic activity">
    <reaction evidence="6">
        <text>L-lysyl-[protein] + 3 S-adenosyl-L-methionine = N(6),N(6),N(6)-trimethyl-L-lysyl-[protein] + 3 S-adenosyl-L-homocysteine + 3 H(+)</text>
        <dbReference type="Rhea" id="RHEA:54192"/>
        <dbReference type="Rhea" id="RHEA-COMP:9752"/>
        <dbReference type="Rhea" id="RHEA-COMP:13826"/>
        <dbReference type="ChEBI" id="CHEBI:15378"/>
        <dbReference type="ChEBI" id="CHEBI:29969"/>
        <dbReference type="ChEBI" id="CHEBI:57856"/>
        <dbReference type="ChEBI" id="CHEBI:59789"/>
        <dbReference type="ChEBI" id="CHEBI:61961"/>
    </reaction>
</comment>
<organism evidence="7 8">
    <name type="scientific">Anaerobium acetethylicum</name>
    <dbReference type="NCBI Taxonomy" id="1619234"/>
    <lineage>
        <taxon>Bacteria</taxon>
        <taxon>Bacillati</taxon>
        <taxon>Bacillota</taxon>
        <taxon>Clostridia</taxon>
        <taxon>Lachnospirales</taxon>
        <taxon>Lachnospiraceae</taxon>
        <taxon>Anaerobium</taxon>
    </lineage>
</organism>
<dbReference type="Proteomes" id="UP000199315">
    <property type="component" value="Unassembled WGS sequence"/>
</dbReference>
<dbReference type="CDD" id="cd02440">
    <property type="entry name" value="AdoMet_MTases"/>
    <property type="match status" value="1"/>
</dbReference>
<reference evidence="7 8" key="1">
    <citation type="submission" date="2016-09" db="EMBL/GenBank/DDBJ databases">
        <authorList>
            <person name="Capua I."/>
            <person name="De Benedictis P."/>
            <person name="Joannis T."/>
            <person name="Lombin L.H."/>
            <person name="Cattoli G."/>
        </authorList>
    </citation>
    <scope>NUCLEOTIDE SEQUENCE [LARGE SCALE GENOMIC DNA]</scope>
    <source>
        <strain evidence="7 8">GluBS11</strain>
    </source>
</reference>
<sequence>MKWNKYTIKTSTEAEDLVSGMLLELGIEGIEIEDNVPLSEEDKKTMFIDILPILPPDEGVGYVSFYLDDGEDNEGMLVKVRAELDELRSFAEIGEGSITESQTEDKDWINNWKEFFKTFEVDDIVIRPSWEKTDESHQGKIVIQIDPGTAFGTGMHETTQLCIRQLKKYVNSDTRLLDVGCGSGILSIIGLKLGAAEALGTDIDPNAITATYENIEVNHVPADRFRVLTGNVIEDTALQEEVGLEKYDVVVANILADIIIPLSEVVSRFLKKGGIYITSGIINTKEEAVVKAIKENGLEILEITRQGEWVSVTARKN</sequence>
<dbReference type="PANTHER" id="PTHR43648">
    <property type="entry name" value="ELECTRON TRANSFER FLAVOPROTEIN BETA SUBUNIT LYSINE METHYLTRANSFERASE"/>
    <property type="match status" value="1"/>
</dbReference>
<feature type="binding site" evidence="6">
    <location>
        <position position="253"/>
    </location>
    <ligand>
        <name>S-adenosyl-L-methionine</name>
        <dbReference type="ChEBI" id="CHEBI:59789"/>
    </ligand>
</feature>
<dbReference type="PIRSF" id="PIRSF000401">
    <property type="entry name" value="RPL11_MTase"/>
    <property type="match status" value="1"/>
</dbReference>
<dbReference type="GO" id="GO:0005840">
    <property type="term" value="C:ribosome"/>
    <property type="evidence" value="ECO:0007669"/>
    <property type="project" value="UniProtKB-KW"/>
</dbReference>
<dbReference type="EMBL" id="FMKA01000003">
    <property type="protein sequence ID" value="SCP95974.1"/>
    <property type="molecule type" value="Genomic_DNA"/>
</dbReference>
<name>A0A1D3TQR9_9FIRM</name>
<comment type="similarity">
    <text evidence="1 6">Belongs to the methyltransferase superfamily. PrmA family.</text>
</comment>
<dbReference type="InterPro" id="IPR029063">
    <property type="entry name" value="SAM-dependent_MTases_sf"/>
</dbReference>
<dbReference type="AlphaFoldDB" id="A0A1D3TQR9"/>
<comment type="subcellular location">
    <subcellularLocation>
        <location evidence="6">Cytoplasm</location>
    </subcellularLocation>
</comment>
<keyword evidence="5 6" id="KW-0949">S-adenosyl-L-methionine</keyword>
<dbReference type="OrthoDB" id="9785995at2"/>
<accession>A0A1D3TQR9</accession>
<feature type="binding site" evidence="6">
    <location>
        <position position="180"/>
    </location>
    <ligand>
        <name>S-adenosyl-L-methionine</name>
        <dbReference type="ChEBI" id="CHEBI:59789"/>
    </ligand>
</feature>
<protein>
    <recommendedName>
        <fullName evidence="6">Ribosomal protein L11 methyltransferase</fullName>
        <shortName evidence="6">L11 Mtase</shortName>
        <ecNumber evidence="6">2.1.1.-</ecNumber>
    </recommendedName>
</protein>
<evidence type="ECO:0000313" key="7">
    <source>
        <dbReference type="EMBL" id="SCP95974.1"/>
    </source>
</evidence>
<evidence type="ECO:0000256" key="6">
    <source>
        <dbReference type="HAMAP-Rule" id="MF_00735"/>
    </source>
</evidence>
<dbReference type="GO" id="GO:0032259">
    <property type="term" value="P:methylation"/>
    <property type="evidence" value="ECO:0007669"/>
    <property type="project" value="UniProtKB-KW"/>
</dbReference>
<dbReference type="EC" id="2.1.1.-" evidence="6"/>
<evidence type="ECO:0000256" key="3">
    <source>
        <dbReference type="ARBA" id="ARBA00022603"/>
    </source>
</evidence>
<dbReference type="NCBIfam" id="TIGR00406">
    <property type="entry name" value="prmA"/>
    <property type="match status" value="1"/>
</dbReference>
<feature type="binding site" evidence="6">
    <location>
        <position position="202"/>
    </location>
    <ligand>
        <name>S-adenosyl-L-methionine</name>
        <dbReference type="ChEBI" id="CHEBI:59789"/>
    </ligand>
</feature>
<dbReference type="InterPro" id="IPR004498">
    <property type="entry name" value="Ribosomal_PrmA_MeTrfase"/>
</dbReference>
<comment type="function">
    <text evidence="6">Methylates ribosomal protein L11.</text>
</comment>
<evidence type="ECO:0000256" key="5">
    <source>
        <dbReference type="ARBA" id="ARBA00022691"/>
    </source>
</evidence>
<feature type="binding site" evidence="6">
    <location>
        <position position="159"/>
    </location>
    <ligand>
        <name>S-adenosyl-L-methionine</name>
        <dbReference type="ChEBI" id="CHEBI:59789"/>
    </ligand>
</feature>
<dbReference type="GO" id="GO:0005737">
    <property type="term" value="C:cytoplasm"/>
    <property type="evidence" value="ECO:0007669"/>
    <property type="project" value="UniProtKB-SubCell"/>
</dbReference>
<dbReference type="SUPFAM" id="SSF53335">
    <property type="entry name" value="S-adenosyl-L-methionine-dependent methyltransferases"/>
    <property type="match status" value="1"/>
</dbReference>
<evidence type="ECO:0000256" key="4">
    <source>
        <dbReference type="ARBA" id="ARBA00022679"/>
    </source>
</evidence>
<keyword evidence="3 6" id="KW-0489">Methyltransferase</keyword>
<gene>
    <name evidence="6" type="primary">prmA</name>
    <name evidence="7" type="ORF">SAMN05421730_100383</name>
</gene>
<keyword evidence="7" id="KW-0689">Ribosomal protein</keyword>
<dbReference type="STRING" id="1619234.SAMN05421730_100383"/>
<keyword evidence="4 6" id="KW-0808">Transferase</keyword>
<keyword evidence="2 6" id="KW-0963">Cytoplasm</keyword>
<dbReference type="RefSeq" id="WP_091230771.1">
    <property type="nucleotide sequence ID" value="NZ_FMKA01000003.1"/>
</dbReference>
<keyword evidence="8" id="KW-1185">Reference proteome</keyword>
<dbReference type="Pfam" id="PF06325">
    <property type="entry name" value="PrmA"/>
    <property type="match status" value="1"/>
</dbReference>
<dbReference type="HAMAP" id="MF_00735">
    <property type="entry name" value="Methyltr_PrmA"/>
    <property type="match status" value="1"/>
</dbReference>